<evidence type="ECO:0000313" key="4">
    <source>
        <dbReference type="Proteomes" id="UP000295554"/>
    </source>
</evidence>
<sequence length="434" mass="48681">MKKNILIFPAGSEIGLEIHASLKHNKHFSTFAASSIPSHANCVFPDSEHILPHISDSGFIDGLNQLLTELEIDYIFPAHDEVILALAKSSQRLAAELLCVPWEICQLTQYKANTYTALSEEAFVPRCYSQATEIDNYPVFRKPSRGQNSIGAHIVDDATHLQSIDKPFKDHVITEYLPGREYTVDCFSTRSGELLFCQPRERLRTKYGISMHSLTTSDHAQRISEIARKLVSRLGIFGGWFFQVREDKLGVPKLLEVAPRIAGTSVSARFGGVNLAALTIYDAMGIPVSVIKNDLNVEIERSIANRVVAREEFDSLVIDLDDTLITPDNRVCIKVLSLIYQYRETNRPVTLVSRHARDIRQTLDQHCLSSLLFDSIVHLQSGEPKSDHMPVKGRTLFVDDAFAERLEVSKSKENVVVIDVDAVDGFIDYRRGSI</sequence>
<reference evidence="3 4" key="1">
    <citation type="submission" date="2019-03" db="EMBL/GenBank/DDBJ databases">
        <title>Seongchinamella monodicae gen. nov., sp. nov., a novel member of the Gammaproteobacteria isolated from a tidal mudflat of beach.</title>
        <authorList>
            <person name="Yang H.G."/>
            <person name="Kang J.W."/>
            <person name="Lee S.D."/>
        </authorList>
    </citation>
    <scope>NUCLEOTIDE SEQUENCE [LARGE SCALE GENOMIC DNA]</scope>
    <source>
        <strain evidence="3 4">GH4-78</strain>
    </source>
</reference>
<dbReference type="GO" id="GO:0046872">
    <property type="term" value="F:metal ion binding"/>
    <property type="evidence" value="ECO:0007669"/>
    <property type="project" value="InterPro"/>
</dbReference>
<accession>A0A4R5LNE3</accession>
<dbReference type="OrthoDB" id="9803907at2"/>
<dbReference type="GO" id="GO:0005524">
    <property type="term" value="F:ATP binding"/>
    <property type="evidence" value="ECO:0007669"/>
    <property type="project" value="UniProtKB-UniRule"/>
</dbReference>
<protein>
    <submittedName>
        <fullName evidence="3">ATP-grasp domain-containing protein</fullName>
    </submittedName>
</protein>
<keyword evidence="1" id="KW-0067">ATP-binding</keyword>
<keyword evidence="1" id="KW-0547">Nucleotide-binding</keyword>
<comment type="caution">
    <text evidence="3">The sequence shown here is derived from an EMBL/GenBank/DDBJ whole genome shotgun (WGS) entry which is preliminary data.</text>
</comment>
<organism evidence="3 4">
    <name type="scientific">Seongchinamella unica</name>
    <dbReference type="NCBI Taxonomy" id="2547392"/>
    <lineage>
        <taxon>Bacteria</taxon>
        <taxon>Pseudomonadati</taxon>
        <taxon>Pseudomonadota</taxon>
        <taxon>Gammaproteobacteria</taxon>
        <taxon>Cellvibrionales</taxon>
        <taxon>Halieaceae</taxon>
        <taxon>Seongchinamella</taxon>
    </lineage>
</organism>
<keyword evidence="4" id="KW-1185">Reference proteome</keyword>
<dbReference type="Proteomes" id="UP000295554">
    <property type="component" value="Unassembled WGS sequence"/>
</dbReference>
<dbReference type="EMBL" id="SMSE01000005">
    <property type="protein sequence ID" value="TDG11615.1"/>
    <property type="molecule type" value="Genomic_DNA"/>
</dbReference>
<feature type="domain" description="ATP-grasp" evidence="2">
    <location>
        <begin position="109"/>
        <end position="284"/>
    </location>
</feature>
<gene>
    <name evidence="3" type="ORF">E2F43_18040</name>
</gene>
<dbReference type="SUPFAM" id="SSF56059">
    <property type="entry name" value="Glutathione synthetase ATP-binding domain-like"/>
    <property type="match status" value="1"/>
</dbReference>
<dbReference type="Gene3D" id="3.30.470.20">
    <property type="entry name" value="ATP-grasp fold, B domain"/>
    <property type="match status" value="1"/>
</dbReference>
<dbReference type="InterPro" id="IPR011761">
    <property type="entry name" value="ATP-grasp"/>
</dbReference>
<dbReference type="Pfam" id="PF15632">
    <property type="entry name" value="ATPgrasp_Ter"/>
    <property type="match status" value="1"/>
</dbReference>
<evidence type="ECO:0000256" key="1">
    <source>
        <dbReference type="PROSITE-ProRule" id="PRU00409"/>
    </source>
</evidence>
<dbReference type="PROSITE" id="PS50975">
    <property type="entry name" value="ATP_GRASP"/>
    <property type="match status" value="1"/>
</dbReference>
<evidence type="ECO:0000313" key="3">
    <source>
        <dbReference type="EMBL" id="TDG11615.1"/>
    </source>
</evidence>
<dbReference type="RefSeq" id="WP_133215352.1">
    <property type="nucleotide sequence ID" value="NZ_SMSE01000005.1"/>
</dbReference>
<proteinExistence type="predicted"/>
<dbReference type="AlphaFoldDB" id="A0A4R5LNE3"/>
<evidence type="ECO:0000259" key="2">
    <source>
        <dbReference type="PROSITE" id="PS50975"/>
    </source>
</evidence>
<dbReference type="Gene3D" id="3.40.50.20">
    <property type="match status" value="1"/>
</dbReference>
<name>A0A4R5LNE3_9GAMM</name>